<dbReference type="EMBL" id="LR031879">
    <property type="protein sequence ID" value="VDD54215.1"/>
    <property type="molecule type" value="Genomic_DNA"/>
</dbReference>
<reference evidence="2" key="1">
    <citation type="submission" date="2018-11" db="EMBL/GenBank/DDBJ databases">
        <authorList>
            <consortium name="Genoscope - CEA"/>
            <person name="William W."/>
        </authorList>
    </citation>
    <scope>NUCLEOTIDE SEQUENCE</scope>
</reference>
<evidence type="ECO:0000313" key="2">
    <source>
        <dbReference type="EMBL" id="VDD54215.1"/>
    </source>
</evidence>
<organism evidence="2">
    <name type="scientific">Brassica oleracea</name>
    <name type="common">Wild cabbage</name>
    <dbReference type="NCBI Taxonomy" id="3712"/>
    <lineage>
        <taxon>Eukaryota</taxon>
        <taxon>Viridiplantae</taxon>
        <taxon>Streptophyta</taxon>
        <taxon>Embryophyta</taxon>
        <taxon>Tracheophyta</taxon>
        <taxon>Spermatophyta</taxon>
        <taxon>Magnoliopsida</taxon>
        <taxon>eudicotyledons</taxon>
        <taxon>Gunneridae</taxon>
        <taxon>Pentapetalae</taxon>
        <taxon>rosids</taxon>
        <taxon>malvids</taxon>
        <taxon>Brassicales</taxon>
        <taxon>Brassicaceae</taxon>
        <taxon>Brassiceae</taxon>
        <taxon>Brassica</taxon>
    </lineage>
</organism>
<proteinExistence type="predicted"/>
<accession>A0A3P6GA96</accession>
<feature type="region of interest" description="Disordered" evidence="1">
    <location>
        <begin position="50"/>
        <end position="79"/>
    </location>
</feature>
<name>A0A3P6GA96_BRAOL</name>
<feature type="compositionally biased region" description="Basic and acidic residues" evidence="1">
    <location>
        <begin position="65"/>
        <end position="79"/>
    </location>
</feature>
<gene>
    <name evidence="2" type="ORF">BOLC8T47444H</name>
</gene>
<sequence>MPSTTRNNKETQLILTRSCKFGTLDPQGSALLIDRQQHFCVARLRSTTVDPDPSPVDRYSLTTVDRQHSPSVDRHPSSDLDRYFISDINRY</sequence>
<evidence type="ECO:0000256" key="1">
    <source>
        <dbReference type="SAM" id="MobiDB-lite"/>
    </source>
</evidence>
<dbReference type="AlphaFoldDB" id="A0A3P6GA96"/>
<protein>
    <submittedName>
        <fullName evidence="2">Uncharacterized protein</fullName>
    </submittedName>
</protein>